<keyword evidence="1" id="KW-0812">Transmembrane</keyword>
<proteinExistence type="predicted"/>
<evidence type="ECO:0000313" key="3">
    <source>
        <dbReference type="WBParaSite" id="DME_0000503601-mRNA-1"/>
    </source>
</evidence>
<keyword evidence="1" id="KW-0472">Membrane</keyword>
<sequence>LPHIIAQGICLIFSVLYFIFHAWGYFYIDLYFKHDDGNLQLMDLLERMWLATLLLIFAAFQLYCITIVIKCCVYLQMLRDEQLRKFALFQDCSERVRKAKQMGLWNNLTKSDENFEVTLRKY</sequence>
<dbReference type="Proteomes" id="UP000038040">
    <property type="component" value="Unplaced"/>
</dbReference>
<evidence type="ECO:0000256" key="1">
    <source>
        <dbReference type="SAM" id="Phobius"/>
    </source>
</evidence>
<name>A0A0N4UCN4_DRAME</name>
<reference evidence="3" key="1">
    <citation type="submission" date="2017-02" db="UniProtKB">
        <authorList>
            <consortium name="WormBaseParasite"/>
        </authorList>
    </citation>
    <scope>IDENTIFICATION</scope>
</reference>
<accession>A0A0N4UCN4</accession>
<organism evidence="2 3">
    <name type="scientific">Dracunculus medinensis</name>
    <name type="common">Guinea worm</name>
    <dbReference type="NCBI Taxonomy" id="318479"/>
    <lineage>
        <taxon>Eukaryota</taxon>
        <taxon>Metazoa</taxon>
        <taxon>Ecdysozoa</taxon>
        <taxon>Nematoda</taxon>
        <taxon>Chromadorea</taxon>
        <taxon>Rhabditida</taxon>
        <taxon>Spirurina</taxon>
        <taxon>Dracunculoidea</taxon>
        <taxon>Dracunculidae</taxon>
        <taxon>Dracunculus</taxon>
    </lineage>
</organism>
<keyword evidence="1" id="KW-1133">Transmembrane helix</keyword>
<protein>
    <submittedName>
        <fullName evidence="3">Protein FAM26D</fullName>
    </submittedName>
</protein>
<dbReference type="AlphaFoldDB" id="A0A0N4UCN4"/>
<feature type="transmembrane region" description="Helical" evidence="1">
    <location>
        <begin position="48"/>
        <end position="75"/>
    </location>
</feature>
<evidence type="ECO:0000313" key="2">
    <source>
        <dbReference type="Proteomes" id="UP000038040"/>
    </source>
</evidence>
<dbReference type="WBParaSite" id="DME_0000503601-mRNA-1">
    <property type="protein sequence ID" value="DME_0000503601-mRNA-1"/>
    <property type="gene ID" value="DME_0000503601"/>
</dbReference>
<feature type="transmembrane region" description="Helical" evidence="1">
    <location>
        <begin position="9"/>
        <end position="28"/>
    </location>
</feature>